<dbReference type="EMBL" id="MLAK01000812">
    <property type="protein sequence ID" value="OHT03922.1"/>
    <property type="molecule type" value="Genomic_DNA"/>
</dbReference>
<keyword evidence="2" id="KW-1185">Reference proteome</keyword>
<protein>
    <submittedName>
        <fullName evidence="1">Uncharacterized protein</fullName>
    </submittedName>
</protein>
<evidence type="ECO:0000313" key="1">
    <source>
        <dbReference type="EMBL" id="OHT03922.1"/>
    </source>
</evidence>
<accession>A0A1J4JZ05</accession>
<dbReference type="GeneID" id="94841031"/>
<organism evidence="1 2">
    <name type="scientific">Tritrichomonas foetus</name>
    <dbReference type="NCBI Taxonomy" id="1144522"/>
    <lineage>
        <taxon>Eukaryota</taxon>
        <taxon>Metamonada</taxon>
        <taxon>Parabasalia</taxon>
        <taxon>Tritrichomonadida</taxon>
        <taxon>Tritrichomonadidae</taxon>
        <taxon>Tritrichomonas</taxon>
    </lineage>
</organism>
<proteinExistence type="predicted"/>
<name>A0A1J4JZ05_9EUKA</name>
<dbReference type="RefSeq" id="XP_068357058.1">
    <property type="nucleotide sequence ID" value="XM_068506327.1"/>
</dbReference>
<gene>
    <name evidence="1" type="ORF">TRFO_28700</name>
</gene>
<comment type="caution">
    <text evidence="1">The sequence shown here is derived from an EMBL/GenBank/DDBJ whole genome shotgun (WGS) entry which is preliminary data.</text>
</comment>
<dbReference type="AlphaFoldDB" id="A0A1J4JZ05"/>
<dbReference type="VEuPathDB" id="TrichDB:TRFO_28700"/>
<sequence>MGNCKDFMSPVPLEQMKRWLIRKAAGYEFNKSTSLLEVDQIKPKYTQIDSTKEINIKQFIRSEYKEKVEYERYQTKIKTFWEATFKNGSPSPQQLARLLATATTCKFPQHNLEKNIKILLELFSNSGLIQFPTFCLFCSYFSYTNLQNRISDISNHMQSHNFVYEEDCSLFHNNFSSFTSMAIPNIDNSFAPFFTPIICDTQFLALFEIQPLETWTVCLGRTPGDFVILRKTIDRIWKCVINFDPIKNCFKVPNSTKIFEQYNSLQEVIKVLGLDENCCFKHNNHPVVNEITFDLFLESMINDKEMSSPQIECEFPSFLDELI</sequence>
<evidence type="ECO:0000313" key="2">
    <source>
        <dbReference type="Proteomes" id="UP000179807"/>
    </source>
</evidence>
<reference evidence="1" key="1">
    <citation type="submission" date="2016-10" db="EMBL/GenBank/DDBJ databases">
        <authorList>
            <person name="Benchimol M."/>
            <person name="Almeida L.G."/>
            <person name="Vasconcelos A.T."/>
            <person name="Perreira-Neves A."/>
            <person name="Rosa I.A."/>
            <person name="Tasca T."/>
            <person name="Bogo M.R."/>
            <person name="de Souza W."/>
        </authorList>
    </citation>
    <scope>NUCLEOTIDE SEQUENCE [LARGE SCALE GENOMIC DNA]</scope>
    <source>
        <strain evidence="1">K</strain>
    </source>
</reference>
<dbReference type="Proteomes" id="UP000179807">
    <property type="component" value="Unassembled WGS sequence"/>
</dbReference>